<protein>
    <submittedName>
        <fullName evidence="2">Uncharacterized protein</fullName>
    </submittedName>
</protein>
<comment type="caution">
    <text evidence="2">The sequence shown here is derived from an EMBL/GenBank/DDBJ whole genome shotgun (WGS) entry which is preliminary data.</text>
</comment>
<sequence length="220" mass="23473">MGRDADVWTYLKTARPPGPLSGGRSFLQALFQLGPPGLKPGLASPRDGTSRGDPFGSDFLGGNEFRLRQGFGGAKTLGRRCAPSLLGKGEVRWTAGSYRRCSSSARRASNPGLHPRGMFHPAGTPLDPTSSAEMNSACGKVLEGPKRLDGAARRVSWARGKSGGRPALTGAAPVRPAGPQTRACPGGRTYSAYRLPRRADRRGSPPGDSRRARRRIQRNR</sequence>
<feature type="region of interest" description="Disordered" evidence="1">
    <location>
        <begin position="104"/>
        <end position="135"/>
    </location>
</feature>
<organism evidence="2 3">
    <name type="scientific">Intestinimonas butyriciproducens</name>
    <dbReference type="NCBI Taxonomy" id="1297617"/>
    <lineage>
        <taxon>Bacteria</taxon>
        <taxon>Bacillati</taxon>
        <taxon>Bacillota</taxon>
        <taxon>Clostridia</taxon>
        <taxon>Eubacteriales</taxon>
        <taxon>Intestinimonas</taxon>
    </lineage>
</organism>
<gene>
    <name evidence="2" type="ORF">C7373_10137</name>
</gene>
<accession>A0A2U1CF45</accession>
<proteinExistence type="predicted"/>
<evidence type="ECO:0000313" key="2">
    <source>
        <dbReference type="EMBL" id="PVY59525.1"/>
    </source>
</evidence>
<feature type="region of interest" description="Disordered" evidence="1">
    <location>
        <begin position="37"/>
        <end position="60"/>
    </location>
</feature>
<reference evidence="2 3" key="1">
    <citation type="submission" date="2018-04" db="EMBL/GenBank/DDBJ databases">
        <title>Genomic Encyclopedia of Type Strains, Phase IV (KMG-IV): sequencing the most valuable type-strain genomes for metagenomic binning, comparative biology and taxonomic classification.</title>
        <authorList>
            <person name="Goeker M."/>
        </authorList>
    </citation>
    <scope>NUCLEOTIDE SEQUENCE [LARGE SCALE GENOMIC DNA]</scope>
    <source>
        <strain evidence="2 3">DSM 26588</strain>
    </source>
</reference>
<feature type="region of interest" description="Disordered" evidence="1">
    <location>
        <begin position="157"/>
        <end position="220"/>
    </location>
</feature>
<feature type="compositionally biased region" description="Basic residues" evidence="1">
    <location>
        <begin position="211"/>
        <end position="220"/>
    </location>
</feature>
<name>A0A2U1CF45_9FIRM</name>
<evidence type="ECO:0000256" key="1">
    <source>
        <dbReference type="SAM" id="MobiDB-lite"/>
    </source>
</evidence>
<dbReference type="EMBL" id="QEKK01000001">
    <property type="protein sequence ID" value="PVY59525.1"/>
    <property type="molecule type" value="Genomic_DNA"/>
</dbReference>
<evidence type="ECO:0000313" key="3">
    <source>
        <dbReference type="Proteomes" id="UP000245778"/>
    </source>
</evidence>
<dbReference type="AlphaFoldDB" id="A0A2U1CF45"/>
<dbReference type="Proteomes" id="UP000245778">
    <property type="component" value="Unassembled WGS sequence"/>
</dbReference>